<organism evidence="3 4">
    <name type="scientific">Fusarium oxysporum f. sp. narcissi</name>
    <dbReference type="NCBI Taxonomy" id="451672"/>
    <lineage>
        <taxon>Eukaryota</taxon>
        <taxon>Fungi</taxon>
        <taxon>Dikarya</taxon>
        <taxon>Ascomycota</taxon>
        <taxon>Pezizomycotina</taxon>
        <taxon>Sordariomycetes</taxon>
        <taxon>Hypocreomycetidae</taxon>
        <taxon>Hypocreales</taxon>
        <taxon>Nectriaceae</taxon>
        <taxon>Fusarium</taxon>
        <taxon>Fusarium oxysporum species complex</taxon>
    </lineage>
</organism>
<feature type="chain" id="PRO_5020571405" evidence="2">
    <location>
        <begin position="19"/>
        <end position="70"/>
    </location>
</feature>
<accession>A0A4Q2VTT4</accession>
<dbReference type="EMBL" id="MQTW01000043">
    <property type="protein sequence ID" value="RYC90104.1"/>
    <property type="molecule type" value="Genomic_DNA"/>
</dbReference>
<evidence type="ECO:0000256" key="1">
    <source>
        <dbReference type="SAM" id="MobiDB-lite"/>
    </source>
</evidence>
<evidence type="ECO:0000313" key="3">
    <source>
        <dbReference type="EMBL" id="RYC90104.1"/>
    </source>
</evidence>
<protein>
    <submittedName>
        <fullName evidence="3">Uncharacterized protein</fullName>
    </submittedName>
</protein>
<keyword evidence="2" id="KW-0732">Signal</keyword>
<sequence>MITISVILLSVIHPGLYANDIHDCGEHRSTSMRLMDLKSWDRPDQAPPGRYEPSPVPSNRYEVYRELSDC</sequence>
<evidence type="ECO:0000256" key="2">
    <source>
        <dbReference type="SAM" id="SignalP"/>
    </source>
</evidence>
<name>A0A4Q2VTT4_FUSOX</name>
<evidence type="ECO:0000313" key="4">
    <source>
        <dbReference type="Proteomes" id="UP000290540"/>
    </source>
</evidence>
<feature type="region of interest" description="Disordered" evidence="1">
    <location>
        <begin position="36"/>
        <end position="58"/>
    </location>
</feature>
<proteinExistence type="predicted"/>
<dbReference type="Proteomes" id="UP000290540">
    <property type="component" value="Unassembled WGS sequence"/>
</dbReference>
<reference evidence="3 4" key="1">
    <citation type="submission" date="2016-12" db="EMBL/GenBank/DDBJ databases">
        <title>Draft genome sequence of Fusarium oxysporum causing rot on Narcissus.</title>
        <authorList>
            <person name="Armitage A.D."/>
            <person name="Taylor A."/>
            <person name="Clarkson J.P."/>
            <person name="Harrison R.J."/>
            <person name="Jackson A.C."/>
        </authorList>
    </citation>
    <scope>NUCLEOTIDE SEQUENCE [LARGE SCALE GENOMIC DNA]</scope>
    <source>
        <strain evidence="3 4">N139</strain>
    </source>
</reference>
<gene>
    <name evidence="3" type="ORF">BFJ63_vAg7045</name>
</gene>
<comment type="caution">
    <text evidence="3">The sequence shown here is derived from an EMBL/GenBank/DDBJ whole genome shotgun (WGS) entry which is preliminary data.</text>
</comment>
<dbReference type="AlphaFoldDB" id="A0A4Q2VTT4"/>
<feature type="signal peptide" evidence="2">
    <location>
        <begin position="1"/>
        <end position="18"/>
    </location>
</feature>